<evidence type="ECO:0000313" key="2">
    <source>
        <dbReference type="EMBL" id="QST86494.1"/>
    </source>
</evidence>
<organism evidence="2 3">
    <name type="scientific">Streptomyces rimosus subsp. rimosus (strain ATCC 10970 / DSM 40260 / JCM 4667 / NRRL 2234)</name>
    <dbReference type="NCBI Taxonomy" id="1265868"/>
    <lineage>
        <taxon>Bacteria</taxon>
        <taxon>Bacillati</taxon>
        <taxon>Actinomycetota</taxon>
        <taxon>Actinomycetes</taxon>
        <taxon>Kitasatosporales</taxon>
        <taxon>Streptomycetaceae</taxon>
        <taxon>Streptomyces</taxon>
    </lineage>
</organism>
<evidence type="ECO:0000259" key="1">
    <source>
        <dbReference type="Pfam" id="PF14267"/>
    </source>
</evidence>
<sequence length="91" mass="9483">MIVEGQASPFASLSKAASAVTGTASNGWTLWRTADGRTLDVLRQQFVEEYASSAPHPRPVADPARPPWSVAATSAAAAAVGDWSTDLTLRG</sequence>
<protein>
    <submittedName>
        <fullName evidence="2">DUF4357 domain-containing protein</fullName>
    </submittedName>
</protein>
<dbReference type="InterPro" id="IPR025579">
    <property type="entry name" value="DUF4357"/>
</dbReference>
<reference evidence="2" key="1">
    <citation type="submission" date="2012-12" db="EMBL/GenBank/DDBJ databases">
        <authorList>
            <person name="Pethick F.E."/>
            <person name="MacFadyen A.C."/>
            <person name="Tang Z."/>
            <person name="Sangal V."/>
            <person name="Tze-Tze L."/>
            <person name="Chu J."/>
            <person name="Guo M."/>
            <person name="Kirby R."/>
            <person name="Hoskisson P.A."/>
            <person name="Herron P.R."/>
            <person name="Hunter I.S."/>
        </authorList>
    </citation>
    <scope>NUCLEOTIDE SEQUENCE</scope>
    <source>
        <strain evidence="2">ATCC 10970</strain>
    </source>
</reference>
<reference evidence="2" key="2">
    <citation type="submission" date="2020-01" db="EMBL/GenBank/DDBJ databases">
        <authorList>
            <person name="Algora L."/>
            <person name="Schniete J.K."/>
            <person name="MacFadyen A."/>
            <person name="Hoskisson P.A."/>
            <person name="Hunter I.S."/>
            <person name="Herron P.R."/>
        </authorList>
    </citation>
    <scope>NUCLEOTIDE SEQUENCE</scope>
    <source>
        <strain evidence="2">ATCC 10970</strain>
    </source>
</reference>
<dbReference type="AlphaFoldDB" id="A0A8A1V685"/>
<dbReference type="EMBL" id="CP048261">
    <property type="protein sequence ID" value="QST86494.1"/>
    <property type="molecule type" value="Genomic_DNA"/>
</dbReference>
<evidence type="ECO:0000313" key="3">
    <source>
        <dbReference type="Proteomes" id="UP000011074"/>
    </source>
</evidence>
<reference evidence="2" key="3">
    <citation type="journal article" date="2021" name="bioRxiv">
        <title>Bilateral symmetry of linear streptomycete chromosomes.</title>
        <authorList>
            <person name="Algora-Gallardo L."/>
            <person name="Schniete J.K."/>
            <person name="Mark D.R."/>
            <person name="Hunter I.S."/>
            <person name="Herron P.R."/>
        </authorList>
    </citation>
    <scope>NUCLEOTIDE SEQUENCE</scope>
    <source>
        <strain evidence="2">ATCC 10970</strain>
    </source>
</reference>
<name>A0A8A1V685_STRR1</name>
<accession>A0A8A1V685</accession>
<gene>
    <name evidence="2" type="ORF">SRIM_039210</name>
</gene>
<proteinExistence type="predicted"/>
<feature type="domain" description="DUF4357" evidence="1">
    <location>
        <begin position="6"/>
        <end position="39"/>
    </location>
</feature>
<dbReference type="Pfam" id="PF14267">
    <property type="entry name" value="DUF4357"/>
    <property type="match status" value="1"/>
</dbReference>
<dbReference type="Proteomes" id="UP000011074">
    <property type="component" value="Chromosome"/>
</dbReference>